<dbReference type="PANTHER" id="PTHR43827:SF3">
    <property type="entry name" value="NADP-DEPENDENT OXIDOREDUCTASE DOMAIN-CONTAINING PROTEIN"/>
    <property type="match status" value="1"/>
</dbReference>
<feature type="active site" description="Proton donor" evidence="4">
    <location>
        <position position="51"/>
    </location>
</feature>
<name>A0A2W4LBQ4_9PSEU</name>
<dbReference type="STRING" id="1111738.GCA_000427905_03394"/>
<dbReference type="EMBL" id="QGUI01000532">
    <property type="protein sequence ID" value="PZM94893.1"/>
    <property type="molecule type" value="Genomic_DNA"/>
</dbReference>
<reference evidence="9" key="1">
    <citation type="submission" date="2018-05" db="EMBL/GenBank/DDBJ databases">
        <authorList>
            <person name="Lanie J.A."/>
            <person name="Ng W.-L."/>
            <person name="Kazmierczak K.M."/>
            <person name="Andrzejewski T.M."/>
            <person name="Davidsen T.M."/>
            <person name="Wayne K.J."/>
            <person name="Tettelin H."/>
            <person name="Glass J.I."/>
            <person name="Rusch D."/>
            <person name="Podicherti R."/>
            <person name="Tsui H.-C.T."/>
            <person name="Winkler M.E."/>
        </authorList>
    </citation>
    <scope>NUCLEOTIDE SEQUENCE</scope>
    <source>
        <strain evidence="9">ZC4RG45</strain>
    </source>
</reference>
<dbReference type="InterPro" id="IPR023210">
    <property type="entry name" value="NADP_OxRdtase_dom"/>
</dbReference>
<dbReference type="PROSITE" id="PS00062">
    <property type="entry name" value="ALDOKETO_REDUCTASE_2"/>
    <property type="match status" value="1"/>
</dbReference>
<keyword evidence="2" id="KW-0521">NADP</keyword>
<dbReference type="FunFam" id="3.20.20.100:FF:000015">
    <property type="entry name" value="Oxidoreductase, aldo/keto reductase family"/>
    <property type="match status" value="1"/>
</dbReference>
<dbReference type="InterPro" id="IPR036812">
    <property type="entry name" value="NAD(P)_OxRdtase_dom_sf"/>
</dbReference>
<dbReference type="InterPro" id="IPR018170">
    <property type="entry name" value="Aldo/ket_reductase_CS"/>
</dbReference>
<protein>
    <submittedName>
        <fullName evidence="9">Aldo/keto reductase</fullName>
    </submittedName>
</protein>
<evidence type="ECO:0000256" key="2">
    <source>
        <dbReference type="ARBA" id="ARBA00022857"/>
    </source>
</evidence>
<dbReference type="PROSITE" id="PS00063">
    <property type="entry name" value="ALDOKETO_REDUCTASE_3"/>
    <property type="match status" value="1"/>
</dbReference>
<reference evidence="8 10" key="3">
    <citation type="journal article" date="2021" name="BMC Genomics">
        <title>Genome-resolved metagenome and metatranscriptome analyses of thermophilic composting reveal key bacterial players and their metabolic interactions.</title>
        <authorList>
            <person name="Braga L.P.P."/>
            <person name="Pereira R.V."/>
            <person name="Martins L.F."/>
            <person name="Moura L.M.S."/>
            <person name="Sanchez F.B."/>
            <person name="Patane J.S.L."/>
            <person name="da Silva A.M."/>
            <person name="Setubal J.C."/>
        </authorList>
    </citation>
    <scope>NUCLEOTIDE SEQUENCE [LARGE SCALE GENOMIC DNA]</scope>
    <source>
        <strain evidence="8">ZC4RG45</strain>
    </source>
</reference>
<dbReference type="PROSITE" id="PS00798">
    <property type="entry name" value="ALDOKETO_REDUCTASE_1"/>
    <property type="match status" value="1"/>
</dbReference>
<dbReference type="Gene3D" id="3.20.20.100">
    <property type="entry name" value="NADP-dependent oxidoreductase domain"/>
    <property type="match status" value="1"/>
</dbReference>
<organism evidence="9">
    <name type="scientific">Thermocrispum agreste</name>
    <dbReference type="NCBI Taxonomy" id="37925"/>
    <lineage>
        <taxon>Bacteria</taxon>
        <taxon>Bacillati</taxon>
        <taxon>Actinomycetota</taxon>
        <taxon>Actinomycetes</taxon>
        <taxon>Pseudonocardiales</taxon>
        <taxon>Pseudonocardiaceae</taxon>
        <taxon>Thermocrispum</taxon>
    </lineage>
</organism>
<dbReference type="Pfam" id="PF00248">
    <property type="entry name" value="Aldo_ket_red"/>
    <property type="match status" value="1"/>
</dbReference>
<evidence type="ECO:0000256" key="1">
    <source>
        <dbReference type="ARBA" id="ARBA00007905"/>
    </source>
</evidence>
<gene>
    <name evidence="8" type="ORF">DIU77_013820</name>
    <name evidence="9" type="ORF">DIU77_13290</name>
</gene>
<dbReference type="GO" id="GO:0016616">
    <property type="term" value="F:oxidoreductase activity, acting on the CH-OH group of donors, NAD or NADP as acceptor"/>
    <property type="evidence" value="ECO:0007669"/>
    <property type="project" value="UniProtKB-ARBA"/>
</dbReference>
<feature type="binding site" evidence="5">
    <location>
        <position position="109"/>
    </location>
    <ligand>
        <name>substrate</name>
    </ligand>
</feature>
<dbReference type="Proteomes" id="UP000249324">
    <property type="component" value="Unassembled WGS sequence"/>
</dbReference>
<evidence type="ECO:0000313" key="8">
    <source>
        <dbReference type="EMBL" id="MFO7193315.1"/>
    </source>
</evidence>
<evidence type="ECO:0000256" key="6">
    <source>
        <dbReference type="PIRSR" id="PIRSR000097-3"/>
    </source>
</evidence>
<dbReference type="PANTHER" id="PTHR43827">
    <property type="entry name" value="2,5-DIKETO-D-GLUCONIC ACID REDUCTASE"/>
    <property type="match status" value="1"/>
</dbReference>
<evidence type="ECO:0000259" key="7">
    <source>
        <dbReference type="Pfam" id="PF00248"/>
    </source>
</evidence>
<evidence type="ECO:0000313" key="9">
    <source>
        <dbReference type="EMBL" id="PZM94893.1"/>
    </source>
</evidence>
<dbReference type="SUPFAM" id="SSF51430">
    <property type="entry name" value="NAD(P)-linked oxidoreductase"/>
    <property type="match status" value="1"/>
</dbReference>
<comment type="similarity">
    <text evidence="1">Belongs to the aldo/keto reductase family.</text>
</comment>
<evidence type="ECO:0000256" key="5">
    <source>
        <dbReference type="PIRSR" id="PIRSR000097-2"/>
    </source>
</evidence>
<reference evidence="8" key="4">
    <citation type="submission" date="2023-08" db="EMBL/GenBank/DDBJ databases">
        <authorList>
            <person name="Guima S.E.S."/>
            <person name="Martins L.F."/>
            <person name="Silva A.M."/>
            <person name="Setubal J.C."/>
        </authorList>
    </citation>
    <scope>NUCLEOTIDE SEQUENCE</scope>
    <source>
        <strain evidence="8">ZC4RG45</strain>
    </source>
</reference>
<sequence>MGQVPSIDLTTDVAIPQLGFGVFQVPPAETKAAVAKALQVGYRSIDTAAVYGNERQVGEAIAESGVPRQELFVTTKLWNSEQGYDSTLAAFDASMAKLGLEQLDLYLVHWPVPKRDRYLDTWRAFERLHADGRVRAIGVSNFTVDHLRRLLDVAEVPPAINQVELHPRFQQRELRAFHAEHGIATEAWAPLGQGTLIDHPVLTKIAAKHGRTSAQVMIRWHLQIGNVVIPKSVTPERIEQNFAVFDFELDQDDLDAIAALDDPHGRIGPDPETFDQV</sequence>
<dbReference type="PRINTS" id="PR00069">
    <property type="entry name" value="ALDKETRDTASE"/>
</dbReference>
<reference evidence="8" key="2">
    <citation type="submission" date="2018-05" db="EMBL/GenBank/DDBJ databases">
        <authorList>
            <person name="Moura L."/>
            <person name="Setubal J.C."/>
        </authorList>
    </citation>
    <scope>NUCLEOTIDE SEQUENCE</scope>
    <source>
        <strain evidence="8">ZC4RG45</strain>
    </source>
</reference>
<feature type="domain" description="NADP-dependent oxidoreductase" evidence="7">
    <location>
        <begin position="24"/>
        <end position="261"/>
    </location>
</feature>
<evidence type="ECO:0000256" key="4">
    <source>
        <dbReference type="PIRSR" id="PIRSR000097-1"/>
    </source>
</evidence>
<accession>A0A2W4LBQ4</accession>
<proteinExistence type="inferred from homology"/>
<feature type="site" description="Lowers pKa of active site Tyr" evidence="6">
    <location>
        <position position="76"/>
    </location>
</feature>
<keyword evidence="3" id="KW-0560">Oxidoreductase</keyword>
<dbReference type="PIRSF" id="PIRSF000097">
    <property type="entry name" value="AKR"/>
    <property type="match status" value="1"/>
</dbReference>
<evidence type="ECO:0000256" key="3">
    <source>
        <dbReference type="ARBA" id="ARBA00023002"/>
    </source>
</evidence>
<dbReference type="InterPro" id="IPR020471">
    <property type="entry name" value="AKR"/>
</dbReference>
<evidence type="ECO:0000313" key="10">
    <source>
        <dbReference type="Proteomes" id="UP000249324"/>
    </source>
</evidence>
<dbReference type="EMBL" id="QGUI02000194">
    <property type="protein sequence ID" value="MFO7193315.1"/>
    <property type="molecule type" value="Genomic_DNA"/>
</dbReference>
<comment type="caution">
    <text evidence="9">The sequence shown here is derived from an EMBL/GenBank/DDBJ whole genome shotgun (WGS) entry which is preliminary data.</text>
</comment>
<dbReference type="AlphaFoldDB" id="A0A2W4LBQ4"/>